<dbReference type="GO" id="GO:0009328">
    <property type="term" value="C:phenylalanine-tRNA ligase complex"/>
    <property type="evidence" value="ECO:0007669"/>
    <property type="project" value="TreeGrafter"/>
</dbReference>
<dbReference type="InterPro" id="IPR041616">
    <property type="entry name" value="PheRS_beta_core"/>
</dbReference>
<dbReference type="Proteomes" id="UP000554482">
    <property type="component" value="Unassembled WGS sequence"/>
</dbReference>
<gene>
    <name evidence="2" type="ORF">FRX31_008102</name>
</gene>
<organism evidence="2 3">
    <name type="scientific">Thalictrum thalictroides</name>
    <name type="common">Rue-anemone</name>
    <name type="synonym">Anemone thalictroides</name>
    <dbReference type="NCBI Taxonomy" id="46969"/>
    <lineage>
        <taxon>Eukaryota</taxon>
        <taxon>Viridiplantae</taxon>
        <taxon>Streptophyta</taxon>
        <taxon>Embryophyta</taxon>
        <taxon>Tracheophyta</taxon>
        <taxon>Spermatophyta</taxon>
        <taxon>Magnoliopsida</taxon>
        <taxon>Ranunculales</taxon>
        <taxon>Ranunculaceae</taxon>
        <taxon>Thalictroideae</taxon>
        <taxon>Thalictrum</taxon>
    </lineage>
</organism>
<accession>A0A7J6WXY1</accession>
<keyword evidence="2" id="KW-0436">Ligase</keyword>
<keyword evidence="3" id="KW-1185">Reference proteome</keyword>
<protein>
    <submittedName>
        <fullName evidence="2">Phenylalanine--trna ligase beta subunit</fullName>
    </submittedName>
</protein>
<dbReference type="Gene3D" id="3.30.930.10">
    <property type="entry name" value="Bira Bifunctional Protein, Domain 2"/>
    <property type="match status" value="1"/>
</dbReference>
<evidence type="ECO:0000313" key="2">
    <source>
        <dbReference type="EMBL" id="KAF5202311.1"/>
    </source>
</evidence>
<proteinExistence type="predicted"/>
<dbReference type="InterPro" id="IPR045864">
    <property type="entry name" value="aa-tRNA-synth_II/BPL/LPL"/>
</dbReference>
<dbReference type="OrthoDB" id="1698572at2759"/>
<dbReference type="AlphaFoldDB" id="A0A7J6WXY1"/>
<dbReference type="GO" id="GO:0006432">
    <property type="term" value="P:phenylalanyl-tRNA aminoacylation"/>
    <property type="evidence" value="ECO:0007669"/>
    <property type="project" value="InterPro"/>
</dbReference>
<reference evidence="2 3" key="1">
    <citation type="submission" date="2020-06" db="EMBL/GenBank/DDBJ databases">
        <title>Transcriptomic and genomic resources for Thalictrum thalictroides and T. hernandezii: Facilitating candidate gene discovery in an emerging model plant lineage.</title>
        <authorList>
            <person name="Arias T."/>
            <person name="Riano-Pachon D.M."/>
            <person name="Di Stilio V.S."/>
        </authorList>
    </citation>
    <scope>NUCLEOTIDE SEQUENCE [LARGE SCALE GENOMIC DNA]</scope>
    <source>
        <strain evidence="3">cv. WT478/WT964</strain>
        <tissue evidence="2">Leaves</tissue>
    </source>
</reference>
<dbReference type="Pfam" id="PF17759">
    <property type="entry name" value="tRNA_synthFbeta"/>
    <property type="match status" value="1"/>
</dbReference>
<comment type="caution">
    <text evidence="2">The sequence shown here is derived from an EMBL/GenBank/DDBJ whole genome shotgun (WGS) entry which is preliminary data.</text>
</comment>
<feature type="domain" description="Phenylalanyl tRNA synthetase beta chain core" evidence="1">
    <location>
        <begin position="11"/>
        <end position="90"/>
    </location>
</feature>
<dbReference type="SUPFAM" id="SSF55681">
    <property type="entry name" value="Class II aaRS and biotin synthetases"/>
    <property type="match status" value="1"/>
</dbReference>
<evidence type="ECO:0000259" key="1">
    <source>
        <dbReference type="Pfam" id="PF17759"/>
    </source>
</evidence>
<name>A0A7J6WXY1_THATH</name>
<dbReference type="PANTHER" id="PTHR10947">
    <property type="entry name" value="PHENYLALANYL-TRNA SYNTHETASE BETA CHAIN AND LEUCINE-RICH REPEAT-CONTAINING PROTEIN 47"/>
    <property type="match status" value="1"/>
</dbReference>
<dbReference type="PANTHER" id="PTHR10947:SF0">
    <property type="entry name" value="PHENYLALANINE--TRNA LIGASE BETA SUBUNIT"/>
    <property type="match status" value="1"/>
</dbReference>
<sequence length="95" mass="10283">MVSSVSLNSNSQVIHGLVQRIMEVLGVPCDPDSGYCIKASNEAAETEFLPGSKGSIIHGGECVGSFGIVHPEVLNNFKINFPCSYMEIDLQCFFK</sequence>
<dbReference type="GO" id="GO:0004826">
    <property type="term" value="F:phenylalanine-tRNA ligase activity"/>
    <property type="evidence" value="ECO:0007669"/>
    <property type="project" value="InterPro"/>
</dbReference>
<dbReference type="EMBL" id="JABWDY010008288">
    <property type="protein sequence ID" value="KAF5202311.1"/>
    <property type="molecule type" value="Genomic_DNA"/>
</dbReference>
<evidence type="ECO:0000313" key="3">
    <source>
        <dbReference type="Proteomes" id="UP000554482"/>
    </source>
</evidence>
<dbReference type="InterPro" id="IPR045060">
    <property type="entry name" value="Phe-tRNA-ligase_IIc_bsu"/>
</dbReference>